<sequence length="384" mass="42161">MPLGKIEKVLFKELGELKESGTLKGGETVVTGIKDAEGDKGTRFFIEGYGDKEFLRMNSNSYLGMALKREVIEEEEKASEKFGVGPGAVRFISGTYKPHVELEKRLASFHNREAGMIFSSAYATVMGVISSLISPDTIVISDALNHNSIINAIRLSRPRDKKIYSHNNMAELDSGLKDCIGKCRRVLVISDGIFSMRGDYAPLPEIAGLAKKYDSEFEEGILTIVDDSHGVGAVGETGRGTTELLHEDRIDVLIGTLGKAFGVNGGYLVTDARVIEYLREKAPFYIYSNPITVPEASAALKVLGILDSDVGRKMLEHLCKMAARFREGLIDLGYEIIKGEHPVVPLMVRDTKKTIELVKYLKDNGVLATGLAYPVVPRGDEEIR</sequence>
<dbReference type="GO" id="GO:0016740">
    <property type="term" value="F:transferase activity"/>
    <property type="evidence" value="ECO:0007669"/>
    <property type="project" value="UniProtKB-KW"/>
</dbReference>
<dbReference type="Gene3D" id="3.40.640.10">
    <property type="entry name" value="Type I PLP-dependent aspartate aminotransferase-like (Major domain)"/>
    <property type="match status" value="1"/>
</dbReference>
<evidence type="ECO:0000313" key="4">
    <source>
        <dbReference type="EMBL" id="GAH35996.1"/>
    </source>
</evidence>
<comment type="cofactor">
    <cofactor evidence="1">
        <name>pyridoxal 5'-phosphate</name>
        <dbReference type="ChEBI" id="CHEBI:597326"/>
    </cofactor>
</comment>
<dbReference type="Gene3D" id="3.90.1150.10">
    <property type="entry name" value="Aspartate Aminotransferase, domain 1"/>
    <property type="match status" value="1"/>
</dbReference>
<dbReference type="Pfam" id="PF00155">
    <property type="entry name" value="Aminotran_1_2"/>
    <property type="match status" value="1"/>
</dbReference>
<dbReference type="PANTHER" id="PTHR13693">
    <property type="entry name" value="CLASS II AMINOTRANSFERASE/8-AMINO-7-OXONONANOATE SYNTHASE"/>
    <property type="match status" value="1"/>
</dbReference>
<feature type="non-terminal residue" evidence="4">
    <location>
        <position position="384"/>
    </location>
</feature>
<feature type="domain" description="Aminotransferase class I/classII large" evidence="3">
    <location>
        <begin position="53"/>
        <end position="377"/>
    </location>
</feature>
<dbReference type="InterPro" id="IPR015424">
    <property type="entry name" value="PyrdxlP-dep_Trfase"/>
</dbReference>
<dbReference type="InterPro" id="IPR015422">
    <property type="entry name" value="PyrdxlP-dep_Trfase_small"/>
</dbReference>
<gene>
    <name evidence="4" type="ORF">S03H2_13243</name>
</gene>
<evidence type="ECO:0000256" key="1">
    <source>
        <dbReference type="ARBA" id="ARBA00001933"/>
    </source>
</evidence>
<dbReference type="AlphaFoldDB" id="X1ERK6"/>
<keyword evidence="2" id="KW-0808">Transferase</keyword>
<reference evidence="4" key="1">
    <citation type="journal article" date="2014" name="Front. Microbiol.">
        <title>High frequency of phylogenetically diverse reductive dehalogenase-homologous genes in deep subseafloor sedimentary metagenomes.</title>
        <authorList>
            <person name="Kawai M."/>
            <person name="Futagami T."/>
            <person name="Toyoda A."/>
            <person name="Takaki Y."/>
            <person name="Nishi S."/>
            <person name="Hori S."/>
            <person name="Arai W."/>
            <person name="Tsubouchi T."/>
            <person name="Morono Y."/>
            <person name="Uchiyama I."/>
            <person name="Ito T."/>
            <person name="Fujiyama A."/>
            <person name="Inagaki F."/>
            <person name="Takami H."/>
        </authorList>
    </citation>
    <scope>NUCLEOTIDE SEQUENCE</scope>
    <source>
        <strain evidence="4">Expedition CK06-06</strain>
    </source>
</reference>
<comment type="caution">
    <text evidence="4">The sequence shown here is derived from an EMBL/GenBank/DDBJ whole genome shotgun (WGS) entry which is preliminary data.</text>
</comment>
<evidence type="ECO:0000259" key="3">
    <source>
        <dbReference type="Pfam" id="PF00155"/>
    </source>
</evidence>
<dbReference type="InterPro" id="IPR015421">
    <property type="entry name" value="PyrdxlP-dep_Trfase_major"/>
</dbReference>
<dbReference type="EMBL" id="BARU01006722">
    <property type="protein sequence ID" value="GAH35996.1"/>
    <property type="molecule type" value="Genomic_DNA"/>
</dbReference>
<accession>X1ERK6</accession>
<name>X1ERK6_9ZZZZ</name>
<evidence type="ECO:0000256" key="2">
    <source>
        <dbReference type="ARBA" id="ARBA00022679"/>
    </source>
</evidence>
<organism evidence="4">
    <name type="scientific">marine sediment metagenome</name>
    <dbReference type="NCBI Taxonomy" id="412755"/>
    <lineage>
        <taxon>unclassified sequences</taxon>
        <taxon>metagenomes</taxon>
        <taxon>ecological metagenomes</taxon>
    </lineage>
</organism>
<dbReference type="GO" id="GO:0030170">
    <property type="term" value="F:pyridoxal phosphate binding"/>
    <property type="evidence" value="ECO:0007669"/>
    <property type="project" value="InterPro"/>
</dbReference>
<proteinExistence type="predicted"/>
<dbReference type="InterPro" id="IPR004839">
    <property type="entry name" value="Aminotransferase_I/II_large"/>
</dbReference>
<protein>
    <recommendedName>
        <fullName evidence="3">Aminotransferase class I/classII large domain-containing protein</fullName>
    </recommendedName>
</protein>
<dbReference type="SUPFAM" id="SSF53383">
    <property type="entry name" value="PLP-dependent transferases"/>
    <property type="match status" value="1"/>
</dbReference>
<dbReference type="InterPro" id="IPR050087">
    <property type="entry name" value="AON_synthase_class-II"/>
</dbReference>